<keyword evidence="3" id="KW-0472">Membrane</keyword>
<gene>
    <name evidence="6" type="primary">Necator_chrX.g25794</name>
    <name evidence="6" type="ORF">RB195_025628</name>
</gene>
<evidence type="ECO:0000259" key="5">
    <source>
        <dbReference type="Pfam" id="PF25057"/>
    </source>
</evidence>
<evidence type="ECO:0000256" key="4">
    <source>
        <dbReference type="SAM" id="SignalP"/>
    </source>
</evidence>
<keyword evidence="3" id="KW-1133">Transmembrane helix</keyword>
<feature type="compositionally biased region" description="Polar residues" evidence="2">
    <location>
        <begin position="334"/>
        <end position="346"/>
    </location>
</feature>
<evidence type="ECO:0000256" key="1">
    <source>
        <dbReference type="ARBA" id="ARBA00022729"/>
    </source>
</evidence>
<feature type="compositionally biased region" description="Polar residues" evidence="2">
    <location>
        <begin position="463"/>
        <end position="472"/>
    </location>
</feature>
<feature type="chain" id="PRO_5045124273" description="Cuticlin N-terminal domain-containing protein" evidence="4">
    <location>
        <begin position="18"/>
        <end position="680"/>
    </location>
</feature>
<feature type="domain" description="Cuticlin N-terminal" evidence="5">
    <location>
        <begin position="27"/>
        <end position="122"/>
    </location>
</feature>
<evidence type="ECO:0000313" key="7">
    <source>
        <dbReference type="Proteomes" id="UP001303046"/>
    </source>
</evidence>
<keyword evidence="1 4" id="KW-0732">Signal</keyword>
<feature type="compositionally biased region" description="Low complexity" evidence="2">
    <location>
        <begin position="353"/>
        <end position="362"/>
    </location>
</feature>
<feature type="region of interest" description="Disordered" evidence="2">
    <location>
        <begin position="291"/>
        <end position="472"/>
    </location>
</feature>
<feature type="compositionally biased region" description="Low complexity" evidence="2">
    <location>
        <begin position="379"/>
        <end position="399"/>
    </location>
</feature>
<protein>
    <recommendedName>
        <fullName evidence="5">Cuticlin N-terminal domain-containing protein</fullName>
    </recommendedName>
</protein>
<dbReference type="InterPro" id="IPR056953">
    <property type="entry name" value="CUT_N"/>
</dbReference>
<feature type="transmembrane region" description="Helical" evidence="3">
    <location>
        <begin position="605"/>
        <end position="625"/>
    </location>
</feature>
<evidence type="ECO:0000256" key="2">
    <source>
        <dbReference type="SAM" id="MobiDB-lite"/>
    </source>
</evidence>
<keyword evidence="3" id="KW-0812">Transmembrane</keyword>
<sequence>MLILLLFLAHLLMSEQSEDFDNAKILGLPRLICSKKSLTFDIDTNIPFQGRISVMKKIHRQACVRDYSENIQRNATFKIELQHCMELTYLNNGTRVFSAQIEVGFHPLVITSNDRLFSVKCIDNSHAVAHIAAKKEDKCIVDSELMGEIVYNNFMPKIFARAKMFKLMNDEKYRIECQVQMCTTDGVCKDRIFPPKCAFTKEEILSRYMAKPKPDSIEDTIMTGTINNQYERQVKVVSEWITVHNNQYTNIELLNERYYLTTIMNDKMEEPKIQQPMRHFLMGISYRNPKQNETEKDESTGKDGAPIALIHPSPSFRPDSGFAGLSETDDGEETNASGMSEQNVGDSTPVILESESSSTKTTTNEKRELNTSVVKDKSTQSFTITTTTKSSTSTNRSSSKIGSKPNTTISRLTTQKSKNITTPSASITSNKAATTSKASSTKQTSWRGSRSSTAKPFPKEDITGSSDQDPLNSRETAATLHFYANTKSSTVPSTTIMRSHQAPINSQHVFPSDASIVGNKISRQKLDIDKTEEVTIVSETSVSSHTDGSLNTVIKEKFANLRDWRLDDRTINDTDILPERQVACTNATIIATPRKCSWSGIEHLLVIWSFASLLVWIVMIAICFYRQANKPTWVEFRERELQRMAQSRVLQHDHPWIHADAFEETRSKNKNELTMIQGTF</sequence>
<proteinExistence type="predicted"/>
<feature type="compositionally biased region" description="Polar residues" evidence="2">
    <location>
        <begin position="400"/>
        <end position="423"/>
    </location>
</feature>
<evidence type="ECO:0000313" key="6">
    <source>
        <dbReference type="EMBL" id="KAK6765823.1"/>
    </source>
</evidence>
<keyword evidence="7" id="KW-1185">Reference proteome</keyword>
<dbReference type="InterPro" id="IPR051962">
    <property type="entry name" value="Cuticlin"/>
</dbReference>
<organism evidence="6 7">
    <name type="scientific">Necator americanus</name>
    <name type="common">Human hookworm</name>
    <dbReference type="NCBI Taxonomy" id="51031"/>
    <lineage>
        <taxon>Eukaryota</taxon>
        <taxon>Metazoa</taxon>
        <taxon>Ecdysozoa</taxon>
        <taxon>Nematoda</taxon>
        <taxon>Chromadorea</taxon>
        <taxon>Rhabditida</taxon>
        <taxon>Rhabditina</taxon>
        <taxon>Rhabditomorpha</taxon>
        <taxon>Strongyloidea</taxon>
        <taxon>Ancylostomatidae</taxon>
        <taxon>Bunostominae</taxon>
        <taxon>Necator</taxon>
    </lineage>
</organism>
<feature type="signal peptide" evidence="4">
    <location>
        <begin position="1"/>
        <end position="17"/>
    </location>
</feature>
<dbReference type="Proteomes" id="UP001303046">
    <property type="component" value="Unassembled WGS sequence"/>
</dbReference>
<evidence type="ECO:0000256" key="3">
    <source>
        <dbReference type="SAM" id="Phobius"/>
    </source>
</evidence>
<feature type="compositionally biased region" description="Low complexity" evidence="2">
    <location>
        <begin position="424"/>
        <end position="445"/>
    </location>
</feature>
<feature type="compositionally biased region" description="Basic and acidic residues" evidence="2">
    <location>
        <begin position="363"/>
        <end position="378"/>
    </location>
</feature>
<name>A0ABR1ET73_NECAM</name>
<comment type="caution">
    <text evidence="6">The sequence shown here is derived from an EMBL/GenBank/DDBJ whole genome shotgun (WGS) entry which is preliminary data.</text>
</comment>
<feature type="compositionally biased region" description="Basic and acidic residues" evidence="2">
    <location>
        <begin position="291"/>
        <end position="301"/>
    </location>
</feature>
<dbReference type="PANTHER" id="PTHR22907:SF56">
    <property type="entry name" value="TRANSMEMBRANE PROTEIN RAM-5"/>
    <property type="match status" value="1"/>
</dbReference>
<dbReference type="Pfam" id="PF25057">
    <property type="entry name" value="CUT_N"/>
    <property type="match status" value="1"/>
</dbReference>
<accession>A0ABR1ET73</accession>
<dbReference type="PANTHER" id="PTHR22907">
    <property type="entry name" value="GH04558P"/>
    <property type="match status" value="1"/>
</dbReference>
<dbReference type="EMBL" id="JAVFWL010000006">
    <property type="protein sequence ID" value="KAK6765823.1"/>
    <property type="molecule type" value="Genomic_DNA"/>
</dbReference>
<reference evidence="6 7" key="1">
    <citation type="submission" date="2023-08" db="EMBL/GenBank/DDBJ databases">
        <title>A Necator americanus chromosomal reference genome.</title>
        <authorList>
            <person name="Ilik V."/>
            <person name="Petrzelkova K.J."/>
            <person name="Pardy F."/>
            <person name="Fuh T."/>
            <person name="Niatou-Singa F.S."/>
            <person name="Gouil Q."/>
            <person name="Baker L."/>
            <person name="Ritchie M.E."/>
            <person name="Jex A.R."/>
            <person name="Gazzola D."/>
            <person name="Li H."/>
            <person name="Toshio Fujiwara R."/>
            <person name="Zhan B."/>
            <person name="Aroian R.V."/>
            <person name="Pafco B."/>
            <person name="Schwarz E.M."/>
        </authorList>
    </citation>
    <scope>NUCLEOTIDE SEQUENCE [LARGE SCALE GENOMIC DNA]</scope>
    <source>
        <strain evidence="6 7">Aroian</strain>
        <tissue evidence="6">Whole animal</tissue>
    </source>
</reference>